<evidence type="ECO:0000256" key="3">
    <source>
        <dbReference type="ARBA" id="ARBA00023315"/>
    </source>
</evidence>
<evidence type="ECO:0000313" key="6">
    <source>
        <dbReference type="EMBL" id="GAA5005287.1"/>
    </source>
</evidence>
<keyword evidence="1" id="KW-0963">Cytoplasm</keyword>
<organism evidence="6 7">
    <name type="scientific">Streptomyces hyderabadensis</name>
    <dbReference type="NCBI Taxonomy" id="598549"/>
    <lineage>
        <taxon>Bacteria</taxon>
        <taxon>Bacillati</taxon>
        <taxon>Actinomycetota</taxon>
        <taxon>Actinomycetes</taxon>
        <taxon>Kitasatosporales</taxon>
        <taxon>Streptomycetaceae</taxon>
        <taxon>Streptomyces</taxon>
    </lineage>
</organism>
<sequence>MKTEHAERAHIPPVGILGTGSYLPSRVVTNEIVGAPAGVDDEWIVRKTGIHRRRYAADDEATSDLAAAAGRSALENAGIPASDLSLIIVATSTPDSPQPPTAALVHHLLRAPTTAAAFDLNAVCSGFVYALAAAQRMIAADGGHALVIGADLYTRVTDPADRRTRVLFGDAAGAVVLGPARAGRRLHATRLLTHSEGRDLVRVPAGGTRLGWSAETVANGLHYFAMNGRGVKEIVSANLPGTVAAFLDECGVSKEDVAHIVPHQGNAVMLQEVEKELDFPLAQLHTTVSEFGNTGSASIPVTLNAAARAGRLRPGEKVLLTAFGGGFSFGYALAEW</sequence>
<keyword evidence="3" id="KW-0012">Acyltransferase</keyword>
<name>A0ABP9IS58_9ACTN</name>
<keyword evidence="2" id="KW-0808">Transferase</keyword>
<feature type="domain" description="Beta-ketoacyl-[acyl-carrier-protein] synthase III N-terminal" evidence="5">
    <location>
        <begin position="118"/>
        <end position="189"/>
    </location>
</feature>
<dbReference type="PANTHER" id="PTHR34069:SF2">
    <property type="entry name" value="BETA-KETOACYL-[ACYL-CARRIER-PROTEIN] SYNTHASE III"/>
    <property type="match status" value="1"/>
</dbReference>
<dbReference type="Gene3D" id="3.40.47.10">
    <property type="match status" value="1"/>
</dbReference>
<keyword evidence="7" id="KW-1185">Reference proteome</keyword>
<dbReference type="CDD" id="cd00830">
    <property type="entry name" value="KAS_III"/>
    <property type="match status" value="1"/>
</dbReference>
<evidence type="ECO:0000256" key="1">
    <source>
        <dbReference type="ARBA" id="ARBA00022490"/>
    </source>
</evidence>
<reference evidence="7" key="1">
    <citation type="journal article" date="2019" name="Int. J. Syst. Evol. Microbiol.">
        <title>The Global Catalogue of Microorganisms (GCM) 10K type strain sequencing project: providing services to taxonomists for standard genome sequencing and annotation.</title>
        <authorList>
            <consortium name="The Broad Institute Genomics Platform"/>
            <consortium name="The Broad Institute Genome Sequencing Center for Infectious Disease"/>
            <person name="Wu L."/>
            <person name="Ma J."/>
        </authorList>
    </citation>
    <scope>NUCLEOTIDE SEQUENCE [LARGE SCALE GENOMIC DNA]</scope>
    <source>
        <strain evidence="7">JCM 17657</strain>
    </source>
</reference>
<dbReference type="InterPro" id="IPR013751">
    <property type="entry name" value="ACP_syn_III_N"/>
</dbReference>
<dbReference type="SUPFAM" id="SSF53901">
    <property type="entry name" value="Thiolase-like"/>
    <property type="match status" value="1"/>
</dbReference>
<dbReference type="Pfam" id="PF08541">
    <property type="entry name" value="ACP_syn_III_C"/>
    <property type="match status" value="1"/>
</dbReference>
<gene>
    <name evidence="6" type="ORF">GCM10023257_58570</name>
</gene>
<comment type="caution">
    <text evidence="6">The sequence shown here is derived from an EMBL/GenBank/DDBJ whole genome shotgun (WGS) entry which is preliminary data.</text>
</comment>
<evidence type="ECO:0000256" key="2">
    <source>
        <dbReference type="ARBA" id="ARBA00022679"/>
    </source>
</evidence>
<evidence type="ECO:0000259" key="4">
    <source>
        <dbReference type="Pfam" id="PF08541"/>
    </source>
</evidence>
<dbReference type="EMBL" id="BAABIV010000028">
    <property type="protein sequence ID" value="GAA5005287.1"/>
    <property type="molecule type" value="Genomic_DNA"/>
</dbReference>
<dbReference type="InterPro" id="IPR013747">
    <property type="entry name" value="ACP_syn_III_C"/>
</dbReference>
<dbReference type="PANTHER" id="PTHR34069">
    <property type="entry name" value="3-OXOACYL-[ACYL-CARRIER-PROTEIN] SYNTHASE 3"/>
    <property type="match status" value="1"/>
</dbReference>
<proteinExistence type="predicted"/>
<dbReference type="InterPro" id="IPR016039">
    <property type="entry name" value="Thiolase-like"/>
</dbReference>
<dbReference type="Pfam" id="PF08545">
    <property type="entry name" value="ACP_syn_III"/>
    <property type="match status" value="1"/>
</dbReference>
<dbReference type="RefSeq" id="WP_226027401.1">
    <property type="nucleotide sequence ID" value="NZ_BAABIV010000028.1"/>
</dbReference>
<dbReference type="NCBIfam" id="NF006829">
    <property type="entry name" value="PRK09352.1"/>
    <property type="match status" value="1"/>
</dbReference>
<evidence type="ECO:0000259" key="5">
    <source>
        <dbReference type="Pfam" id="PF08545"/>
    </source>
</evidence>
<accession>A0ABP9IS58</accession>
<dbReference type="Proteomes" id="UP001500610">
    <property type="component" value="Unassembled WGS sequence"/>
</dbReference>
<evidence type="ECO:0000313" key="7">
    <source>
        <dbReference type="Proteomes" id="UP001500610"/>
    </source>
</evidence>
<feature type="domain" description="Beta-ketoacyl-[acyl-carrier-protein] synthase III C-terminal" evidence="4">
    <location>
        <begin position="247"/>
        <end position="336"/>
    </location>
</feature>
<protein>
    <submittedName>
        <fullName evidence="6">Ketoacyl-ACP synthase III</fullName>
    </submittedName>
</protein>